<dbReference type="Proteomes" id="UP001193389">
    <property type="component" value="Chromosome"/>
</dbReference>
<dbReference type="Gene3D" id="2.60.120.1440">
    <property type="match status" value="1"/>
</dbReference>
<feature type="domain" description="FecR protein" evidence="2">
    <location>
        <begin position="122"/>
        <end position="216"/>
    </location>
</feature>
<organism evidence="4 5">
    <name type="scientific">Aquipluma nitroreducens</name>
    <dbReference type="NCBI Taxonomy" id="2010828"/>
    <lineage>
        <taxon>Bacteria</taxon>
        <taxon>Pseudomonadati</taxon>
        <taxon>Bacteroidota</taxon>
        <taxon>Bacteroidia</taxon>
        <taxon>Marinilabiliales</taxon>
        <taxon>Prolixibacteraceae</taxon>
        <taxon>Aquipluma</taxon>
    </lineage>
</organism>
<keyword evidence="5" id="KW-1185">Reference proteome</keyword>
<evidence type="ECO:0000259" key="2">
    <source>
        <dbReference type="Pfam" id="PF04773"/>
    </source>
</evidence>
<sequence length="336" mass="39021">MDTIWSIIGKNLEGNISPDEEKALNEWINSSNTNKQVYFQIKELWYHKQDQTNNSQAIAAYDKLINRIKFAEGIQAQSRVQRISSQVNQFIKYAAIIFFFISFSFLSYYYITHESSKNEFCTISVPKGNKSEIVLPDGSKIWLNNNSKLTYPKNFNQSVRQVELIGEGYFEIQRNVKVPFIVKTSDISIKVLGTKFNISAYPNDKFIETTLISGKVTVQSNENPEVISTLNPGESMTFDKLNNRAAIASVDTKFYTYWMKGEFVFKDERFETLAKRIERIYNVEIIFEDPALKEKTYTGDFKVDDNIYSILEIFKRSTSVPIEYVTDRNKITIRRK</sequence>
<reference evidence="4" key="1">
    <citation type="journal article" date="2020" name="Int. J. Syst. Evol. Microbiol.">
        <title>Aquipluma nitroreducens gen. nov. sp. nov., a novel facultatively anaerobic bacterium isolated from a freshwater lake.</title>
        <authorList>
            <person name="Watanabe M."/>
            <person name="Kojima H."/>
            <person name="Fukui M."/>
        </authorList>
    </citation>
    <scope>NUCLEOTIDE SEQUENCE</scope>
    <source>
        <strain evidence="4">MeG22</strain>
    </source>
</reference>
<dbReference type="PANTHER" id="PTHR30273:SF2">
    <property type="entry name" value="PROTEIN FECR"/>
    <property type="match status" value="1"/>
</dbReference>
<dbReference type="Pfam" id="PF04773">
    <property type="entry name" value="FecR"/>
    <property type="match status" value="1"/>
</dbReference>
<dbReference type="FunFam" id="2.60.120.1440:FF:000001">
    <property type="entry name" value="Putative anti-sigma factor"/>
    <property type="match status" value="1"/>
</dbReference>
<evidence type="ECO:0000256" key="1">
    <source>
        <dbReference type="SAM" id="Phobius"/>
    </source>
</evidence>
<evidence type="ECO:0000259" key="3">
    <source>
        <dbReference type="Pfam" id="PF16344"/>
    </source>
</evidence>
<protein>
    <submittedName>
        <fullName evidence="4">Anti-sigma factor</fullName>
    </submittedName>
</protein>
<dbReference type="AlphaFoldDB" id="A0A5K7S5P9"/>
<keyword evidence="1" id="KW-1133">Transmembrane helix</keyword>
<proteinExistence type="predicted"/>
<dbReference type="InterPro" id="IPR012373">
    <property type="entry name" value="Ferrdict_sens_TM"/>
</dbReference>
<dbReference type="InterPro" id="IPR006860">
    <property type="entry name" value="FecR"/>
</dbReference>
<feature type="transmembrane region" description="Helical" evidence="1">
    <location>
        <begin position="90"/>
        <end position="111"/>
    </location>
</feature>
<keyword evidence="1" id="KW-0472">Membrane</keyword>
<dbReference type="PANTHER" id="PTHR30273">
    <property type="entry name" value="PERIPLASMIC SIGNAL SENSOR AND SIGMA FACTOR ACTIVATOR FECR-RELATED"/>
    <property type="match status" value="1"/>
</dbReference>
<keyword evidence="1" id="KW-0812">Transmembrane</keyword>
<name>A0A5K7S5P9_9BACT</name>
<feature type="domain" description="Protein FecR C-terminal" evidence="3">
    <location>
        <begin position="262"/>
        <end position="333"/>
    </location>
</feature>
<evidence type="ECO:0000313" key="4">
    <source>
        <dbReference type="EMBL" id="BBE16856.1"/>
    </source>
</evidence>
<gene>
    <name evidence="4" type="ORF">AQPE_1003</name>
</gene>
<dbReference type="Gene3D" id="3.55.50.30">
    <property type="match status" value="1"/>
</dbReference>
<dbReference type="KEGG" id="anf:AQPE_1003"/>
<dbReference type="InterPro" id="IPR032508">
    <property type="entry name" value="FecR_C"/>
</dbReference>
<dbReference type="PIRSF" id="PIRSF018266">
    <property type="entry name" value="FecR"/>
    <property type="match status" value="1"/>
</dbReference>
<dbReference type="RefSeq" id="WP_318349894.1">
    <property type="nucleotide sequence ID" value="NZ_AP018694.1"/>
</dbReference>
<evidence type="ECO:0000313" key="5">
    <source>
        <dbReference type="Proteomes" id="UP001193389"/>
    </source>
</evidence>
<dbReference type="Pfam" id="PF16344">
    <property type="entry name" value="FecR_C"/>
    <property type="match status" value="1"/>
</dbReference>
<dbReference type="EMBL" id="AP018694">
    <property type="protein sequence ID" value="BBE16856.1"/>
    <property type="molecule type" value="Genomic_DNA"/>
</dbReference>
<dbReference type="GO" id="GO:0016989">
    <property type="term" value="F:sigma factor antagonist activity"/>
    <property type="evidence" value="ECO:0007669"/>
    <property type="project" value="TreeGrafter"/>
</dbReference>
<accession>A0A5K7S5P9</accession>